<reference evidence="2 3" key="1">
    <citation type="journal article" date="2008" name="Virology">
        <title>Characterization of Pseudomonas chlororaphis myovirus 201varphi2-1 via genomic sequencing, mass spectrometry, and electron microscopy.</title>
        <authorList>
            <person name="Thomas J.A."/>
            <person name="Rolando M.R."/>
            <person name="Carroll C.A."/>
            <person name="Shen P.S."/>
            <person name="Belnap D.M."/>
            <person name="Weintraub S.T."/>
            <person name="Serwer P."/>
            <person name="Hardies S.C."/>
        </authorList>
    </citation>
    <scope>NUCLEOTIDE SEQUENCE</scope>
</reference>
<keyword evidence="3" id="KW-1185">Reference proteome</keyword>
<dbReference type="RefSeq" id="YP_001956964.1">
    <property type="nucleotide sequence ID" value="NC_010821.1"/>
</dbReference>
<evidence type="ECO:0000313" key="2">
    <source>
        <dbReference type="EMBL" id="ABY63070.1"/>
    </source>
</evidence>
<gene>
    <name evidence="2" type="ORF">201phi2-1p241</name>
</gene>
<dbReference type="EMBL" id="EU197055">
    <property type="protein sequence ID" value="ABY63070.1"/>
    <property type="molecule type" value="Genomic_DNA"/>
</dbReference>
<organismHost>
    <name type="scientific">Pseudomonas chlororaphis</name>
    <dbReference type="NCBI Taxonomy" id="587753"/>
</organismHost>
<organism evidence="2 3">
    <name type="scientific">Pseudomonas phage 201phi2-1</name>
    <name type="common">Pseudomonas chlororaphis phage 201phi2-1</name>
    <dbReference type="NCBI Taxonomy" id="198110"/>
    <lineage>
        <taxon>Viruses</taxon>
        <taxon>Duplodnaviria</taxon>
        <taxon>Heunggongvirae</taxon>
        <taxon>Uroviricota</taxon>
        <taxon>Caudoviricetes</taxon>
        <taxon>Chimalliviridae</taxon>
        <taxon>Serwervirus</taxon>
        <taxon>Serwervirus 201phi21</taxon>
    </lineage>
</organism>
<sequence length="140" mass="15912">MSKIALLLGVCLTLSACVVYAPTYVNENQNTVVHYESTSTSTWRQEQQTKEVSDRVTPKVKQPTKERKLVSCDAFVLPRDAQKPKYLTAVDLATAKDLPALDKMIGVKMKELQTHIDKMHSEYEQAHLKWMETCTNNVLK</sequence>
<evidence type="ECO:0000256" key="1">
    <source>
        <dbReference type="SAM" id="MobiDB-lite"/>
    </source>
</evidence>
<dbReference type="PROSITE" id="PS51257">
    <property type="entry name" value="PROKAR_LIPOPROTEIN"/>
    <property type="match status" value="1"/>
</dbReference>
<feature type="region of interest" description="Disordered" evidence="1">
    <location>
        <begin position="39"/>
        <end position="60"/>
    </location>
</feature>
<feature type="compositionally biased region" description="Basic and acidic residues" evidence="1">
    <location>
        <begin position="47"/>
        <end position="60"/>
    </location>
</feature>
<protein>
    <submittedName>
        <fullName evidence="2">Uncharacterized protein</fullName>
    </submittedName>
</protein>
<evidence type="ECO:0000313" key="3">
    <source>
        <dbReference type="Proteomes" id="UP000002421"/>
    </source>
</evidence>
<accession>B3FJA3</accession>
<dbReference type="Proteomes" id="UP000002421">
    <property type="component" value="Segment"/>
</dbReference>
<dbReference type="KEGG" id="vg:6372664"/>
<proteinExistence type="predicted"/>
<name>B3FJA3_BP201</name>
<dbReference type="OrthoDB" id="40139at10239"/>